<dbReference type="Pfam" id="PF14903">
    <property type="entry name" value="WG_beta_rep"/>
    <property type="match status" value="6"/>
</dbReference>
<dbReference type="AlphaFoldDB" id="A0AAP5MAE9"/>
<keyword evidence="1" id="KW-0547">Nucleotide-binding</keyword>
<keyword evidence="2" id="KW-0812">Transmembrane</keyword>
<dbReference type="Gene3D" id="1.10.510.10">
    <property type="entry name" value="Transferase(Phosphotransferase) domain 1"/>
    <property type="match status" value="1"/>
</dbReference>
<sequence>MLLQGTILRNRYQIIRHLGTGGFADTYLAEDRDLPGHPQCVVKHLKLTSPSPSVLPIASRLFETEAQVLYLLGQHDQIPKLFAHFQENGEFYLVQEFIDGNDLTKELTLGKRFSEQEVIKLLQGILEVLVVVHERSIIHRDIKPQNLIRRRKDGKIVLIDFGSVKEIGTLAVNTEGHVRSTIAVGTPGYMPSEQANGSPKFCSDIYAVGMVGIQALTGLLPQQLLQDTTTGELIWRNYVQVSDLLADILSKMVRYHFAQRYQSASEALQALNALAPRAQLQLPPTSVATSSPSVPLISRSSQSFRRRSILGFTFLAIGVLATVFLINRSLYEPIQSTNFTVSPSNIDYAIKPTFDAAANFSDGLARVRIEGRTGYIDNRGKVAIQPLFDGALDFSEGLALVWISGQNRGFINKTGRFVIQPQFARNAANKFSEGLASVCIVSTCGYMDKSGSFTIDRKFTGAGNFSEGLAPIKTGGKWGYIDKSGNIVIKPQFNEAYKFSQGLAVVKTGEEWSYIDKNGNIVIRPEADEISTFFEGVAAVKVDGKIGYIDKSGKLVIKPQFVDTPDKDITARFICDIVDIPNSYSGGFICKHLEKRYNFSEGLAAAQVNGKWGYIDISGNFVIPPTFEQCGKFSEGLAFVCLNGKCGYIRHPYKQ</sequence>
<dbReference type="SUPFAM" id="SSF69360">
    <property type="entry name" value="Cell wall binding repeat"/>
    <property type="match status" value="2"/>
</dbReference>
<dbReference type="PANTHER" id="PTHR37841">
    <property type="entry name" value="GLR2918 PROTEIN"/>
    <property type="match status" value="1"/>
</dbReference>
<dbReference type="InterPro" id="IPR000719">
    <property type="entry name" value="Prot_kinase_dom"/>
</dbReference>
<dbReference type="PROSITE" id="PS00107">
    <property type="entry name" value="PROTEIN_KINASE_ATP"/>
    <property type="match status" value="1"/>
</dbReference>
<dbReference type="Gene3D" id="3.30.200.20">
    <property type="entry name" value="Phosphorylase Kinase, domain 1"/>
    <property type="match status" value="1"/>
</dbReference>
<dbReference type="PANTHER" id="PTHR37841:SF1">
    <property type="entry name" value="DUF3298 DOMAIN-CONTAINING PROTEIN"/>
    <property type="match status" value="1"/>
</dbReference>
<keyword evidence="2" id="KW-0472">Membrane</keyword>
<organism evidence="4 5">
    <name type="scientific">Aetokthonos hydrillicola Thurmond2011</name>
    <dbReference type="NCBI Taxonomy" id="2712845"/>
    <lineage>
        <taxon>Bacteria</taxon>
        <taxon>Bacillati</taxon>
        <taxon>Cyanobacteriota</taxon>
        <taxon>Cyanophyceae</taxon>
        <taxon>Nostocales</taxon>
        <taxon>Hapalosiphonaceae</taxon>
        <taxon>Aetokthonos</taxon>
    </lineage>
</organism>
<name>A0AAP5MAE9_9CYAN</name>
<dbReference type="RefSeq" id="WP_208344839.1">
    <property type="nucleotide sequence ID" value="NZ_CAWQFN010000544.1"/>
</dbReference>
<dbReference type="SUPFAM" id="SSF56112">
    <property type="entry name" value="Protein kinase-like (PK-like)"/>
    <property type="match status" value="1"/>
</dbReference>
<dbReference type="CDD" id="cd14014">
    <property type="entry name" value="STKc_PknB_like"/>
    <property type="match status" value="1"/>
</dbReference>
<dbReference type="PROSITE" id="PS50011">
    <property type="entry name" value="PROTEIN_KINASE_DOM"/>
    <property type="match status" value="1"/>
</dbReference>
<evidence type="ECO:0000256" key="2">
    <source>
        <dbReference type="SAM" id="Phobius"/>
    </source>
</evidence>
<gene>
    <name evidence="4" type="ORF">G7B40_019425</name>
</gene>
<evidence type="ECO:0000256" key="1">
    <source>
        <dbReference type="PROSITE-ProRule" id="PRU10141"/>
    </source>
</evidence>
<feature type="transmembrane region" description="Helical" evidence="2">
    <location>
        <begin position="309"/>
        <end position="326"/>
    </location>
</feature>
<keyword evidence="1" id="KW-0067">ATP-binding</keyword>
<keyword evidence="5" id="KW-1185">Reference proteome</keyword>
<comment type="caution">
    <text evidence="4">The sequence shown here is derived from an EMBL/GenBank/DDBJ whole genome shotgun (WGS) entry which is preliminary data.</text>
</comment>
<evidence type="ECO:0000259" key="3">
    <source>
        <dbReference type="PROSITE" id="PS50011"/>
    </source>
</evidence>
<dbReference type="InterPro" id="IPR017441">
    <property type="entry name" value="Protein_kinase_ATP_BS"/>
</dbReference>
<dbReference type="InterPro" id="IPR032774">
    <property type="entry name" value="WG_beta_rep"/>
</dbReference>
<protein>
    <submittedName>
        <fullName evidence="4">WG repeat-containing protein</fullName>
    </submittedName>
</protein>
<evidence type="ECO:0000313" key="5">
    <source>
        <dbReference type="Proteomes" id="UP000667802"/>
    </source>
</evidence>
<accession>A0AAP5MAE9</accession>
<dbReference type="SMART" id="SM00220">
    <property type="entry name" value="S_TKc"/>
    <property type="match status" value="1"/>
</dbReference>
<dbReference type="InterPro" id="IPR011009">
    <property type="entry name" value="Kinase-like_dom_sf"/>
</dbReference>
<dbReference type="EMBL" id="JAALHA020000009">
    <property type="protein sequence ID" value="MDR9896717.1"/>
    <property type="molecule type" value="Genomic_DNA"/>
</dbReference>
<evidence type="ECO:0000313" key="4">
    <source>
        <dbReference type="EMBL" id="MDR9896717.1"/>
    </source>
</evidence>
<proteinExistence type="predicted"/>
<dbReference type="GO" id="GO:0005524">
    <property type="term" value="F:ATP binding"/>
    <property type="evidence" value="ECO:0007669"/>
    <property type="project" value="UniProtKB-UniRule"/>
</dbReference>
<dbReference type="Proteomes" id="UP000667802">
    <property type="component" value="Unassembled WGS sequence"/>
</dbReference>
<feature type="binding site" evidence="1">
    <location>
        <position position="43"/>
    </location>
    <ligand>
        <name>ATP</name>
        <dbReference type="ChEBI" id="CHEBI:30616"/>
    </ligand>
</feature>
<dbReference type="GO" id="GO:0004672">
    <property type="term" value="F:protein kinase activity"/>
    <property type="evidence" value="ECO:0007669"/>
    <property type="project" value="InterPro"/>
</dbReference>
<reference evidence="5" key="1">
    <citation type="journal article" date="2021" name="Science">
        <title>Hunting the eagle killer: A cyanobacterial neurotoxin causes vacuolar myelinopathy.</title>
        <authorList>
            <person name="Breinlinger S."/>
            <person name="Phillips T.J."/>
            <person name="Haram B.N."/>
            <person name="Mares J."/>
            <person name="Martinez Yerena J.A."/>
            <person name="Hrouzek P."/>
            <person name="Sobotka R."/>
            <person name="Henderson W.M."/>
            <person name="Schmieder P."/>
            <person name="Williams S.M."/>
            <person name="Lauderdale J.D."/>
            <person name="Wilde H.D."/>
            <person name="Gerrin W."/>
            <person name="Kust A."/>
            <person name="Washington J.W."/>
            <person name="Wagner C."/>
            <person name="Geier B."/>
            <person name="Liebeke M."/>
            <person name="Enke H."/>
            <person name="Niedermeyer T.H.J."/>
            <person name="Wilde S.B."/>
        </authorList>
    </citation>
    <scope>NUCLEOTIDE SEQUENCE [LARGE SCALE GENOMIC DNA]</scope>
    <source>
        <strain evidence="5">Thurmond2011</strain>
    </source>
</reference>
<keyword evidence="2" id="KW-1133">Transmembrane helix</keyword>
<feature type="domain" description="Protein kinase" evidence="3">
    <location>
        <begin position="12"/>
        <end position="275"/>
    </location>
</feature>
<dbReference type="Gene3D" id="2.10.270.10">
    <property type="entry name" value="Cholin Binding"/>
    <property type="match status" value="1"/>
</dbReference>
<dbReference type="Pfam" id="PF00069">
    <property type="entry name" value="Pkinase"/>
    <property type="match status" value="1"/>
</dbReference>